<protein>
    <submittedName>
        <fullName evidence="2">Uncharacterized protein</fullName>
    </submittedName>
</protein>
<reference evidence="2 3" key="1">
    <citation type="journal article" date="2018" name="Mol. Biol. Evol.">
        <title>Broad Genomic Sampling Reveals a Smut Pathogenic Ancestry of the Fungal Clade Ustilaginomycotina.</title>
        <authorList>
            <person name="Kijpornyongpan T."/>
            <person name="Mondo S.J."/>
            <person name="Barry K."/>
            <person name="Sandor L."/>
            <person name="Lee J."/>
            <person name="Lipzen A."/>
            <person name="Pangilinan J."/>
            <person name="LaButti K."/>
            <person name="Hainaut M."/>
            <person name="Henrissat B."/>
            <person name="Grigoriev I.V."/>
            <person name="Spatafora J.W."/>
            <person name="Aime M.C."/>
        </authorList>
    </citation>
    <scope>NUCLEOTIDE SEQUENCE [LARGE SCALE GENOMIC DNA]</scope>
    <source>
        <strain evidence="2 3">MCA 4186</strain>
    </source>
</reference>
<keyword evidence="3" id="KW-1185">Reference proteome</keyword>
<proteinExistence type="predicted"/>
<evidence type="ECO:0000313" key="2">
    <source>
        <dbReference type="EMBL" id="PWO00462.1"/>
    </source>
</evidence>
<sequence length="285" mass="29980">MASGRRCCHGQGWTTPRVVRESGVAERRGIGARRAKLATQRVQRVHRTAASASAAPSRQPSRPAFLARCSADVRLPDTASTQSCTSLSRAMPSGPHAARRLAARSALSQPLRLIRPPAPAACGPCPLRQPLALRAMSLWAQFPASRGTGSLAERRGPPEAAAPISTASRLPAGSTLPDPQMAQQRGSALRCIEETRQGSGIAYRTCHSCSSTVLRAEAGTGVPDAALLGLSLSARYDSIRYRMSGRISTGAVPAGSRQPFGAPWRDRPALAGHEAGAMRSCDSSM</sequence>
<dbReference type="GeneID" id="37266916"/>
<evidence type="ECO:0000256" key="1">
    <source>
        <dbReference type="SAM" id="MobiDB-lite"/>
    </source>
</evidence>
<dbReference type="RefSeq" id="XP_025600740.1">
    <property type="nucleotide sequence ID" value="XM_025739370.1"/>
</dbReference>
<evidence type="ECO:0000313" key="3">
    <source>
        <dbReference type="Proteomes" id="UP000245946"/>
    </source>
</evidence>
<feature type="region of interest" description="Disordered" evidence="1">
    <location>
        <begin position="146"/>
        <end position="187"/>
    </location>
</feature>
<dbReference type="Proteomes" id="UP000245946">
    <property type="component" value="Unassembled WGS sequence"/>
</dbReference>
<gene>
    <name evidence="2" type="ORF">FA09DRAFT_186839</name>
</gene>
<feature type="region of interest" description="Disordered" evidence="1">
    <location>
        <begin position="80"/>
        <end position="102"/>
    </location>
</feature>
<organism evidence="2 3">
    <name type="scientific">Tilletiopsis washingtonensis</name>
    <dbReference type="NCBI Taxonomy" id="58919"/>
    <lineage>
        <taxon>Eukaryota</taxon>
        <taxon>Fungi</taxon>
        <taxon>Dikarya</taxon>
        <taxon>Basidiomycota</taxon>
        <taxon>Ustilaginomycotina</taxon>
        <taxon>Exobasidiomycetes</taxon>
        <taxon>Entylomatales</taxon>
        <taxon>Entylomatales incertae sedis</taxon>
        <taxon>Tilletiopsis</taxon>
    </lineage>
</organism>
<name>A0A316ZG28_9BASI</name>
<dbReference type="EMBL" id="KZ819285">
    <property type="protein sequence ID" value="PWO00462.1"/>
    <property type="molecule type" value="Genomic_DNA"/>
</dbReference>
<dbReference type="AlphaFoldDB" id="A0A316ZG28"/>
<accession>A0A316ZG28</accession>